<dbReference type="Proteomes" id="UP000309997">
    <property type="component" value="Unassembled WGS sequence"/>
</dbReference>
<sequence length="1403" mass="156415">MNHFHIYEAIGRGKYSSVYKGRKKKTIEYFAIKSVDKSQKSKVLHEVRITKSYSSTVCLLDFCFWYETSSHLWLVLEYCVGGDLMTLLRQDSQLPEDSIHDLSHDLVRALQYLHSKGIIYCDLKPSNILLDENGHTKLCDFGLARKLSDISKTPSSMLPQAKRGTPCYMAPELFEDGGAHSYASDFWALGCVLYEGYAGRPPFVGREFTQLVKSILSDPTPPLPGNPSRSFVNLVNSLLIKDPAERIKWSELCGHAFWKTKFAPVHLPPQPAFDNMIELCAKPCLSECNGDRSLANRTPPKHREKDAKGTPKHDENFMLGSRGHETPVKGTPTGRKTQTKVSGRVVEVKQKDPSSAARHVNLLRLSRIAKSNLQRENEKENYRRPSPIGFENDSEVKTENTDMELDFNENAEDEIHDEPDGSDNSTSTTEEVANNIPQLETFPVTNAPASDESQTNDHDSSSEQVDMVPSPVSASPQLRNQRIKEGLGSAIEFDSSKSSNNLSQVLWHSSDLSVRPVMPSRKADKVSDVIPSLPFEALQPSDFVKMSKEQLDSLTNRIISILNGNTSIGEKQNVIRYLEMLSSNADTANILTNGPIMLLLVKMLRLSKTSALRVQLASLIGLLIRHSTFIEDDLANSGILGSLTDGLRDKQEKVRRFSMAALGELLFYISTQNDQSKDNNPPESSSKDSRSAFGWQVPNSLISLVSSVLRKGEDDITQLYALRTIENICSQGGHWAGRFTSQDVISNLCYIYRAAGKQESIRLTAGSCLVRLARFNPPSIQSVMEKLSFKDTVSALGKGSPREQQISLNLLNMAMLGSHMFTNIGRHLSNLAEDKNLVPSLVSLSEQGGEILRGKALLLIALLCKNGRRWLSHFFCNPRLLSAVDRLAKEKDIYIQQCLDAFVHVVASTVPSLLDIIAGDIQQMMGGRRQGHISAIAHRIAPKTNVHMFPVVLHLLGSSSFKLKVVNHQVMQQLANLVKVMETPFPGRDDFQITLLRVLESVAEERLVILESPNIFIGEILPGLAVLYKGNKDGDARFLCLKILFDVMVIFLNEPLEDEHRSEALKSISNIHFLPLYPNFIEDEDPIPMYAQKLLVMLIEYDYIKISDILHLKTVSQCFEFLLGDLSSANVNNVQLCLAMASAPEMESKLLSQLKVARRIGNLLEFVCAKDMEDFLEPTLGLCRAFLLCSVGGKRGLAYKKEPALLNDSSYEASTAADQLQCIRDITDFGSNVGVLLVLSGSDEASVADIASECVLLVLKAAPREATTGFLTNLPKVSAILESWRKGVPHLLLQRILHALAYSCRQYLSHAMILSIPVNEISRIEVILLELKNSSNPDLANAALLVVSCNLARKKDVEDLFPEFYRKHLSPAPYVLRYLLMTLKLDALTYCWFTKRWKDIPKL</sequence>
<comment type="caution">
    <text evidence="1">The sequence shown here is derived from an EMBL/GenBank/DDBJ whole genome shotgun (WGS) entry which is preliminary data.</text>
</comment>
<accession>A0ACC4BWJ1</accession>
<name>A0ACC4BWJ1_POPAL</name>
<proteinExistence type="predicted"/>
<evidence type="ECO:0000313" key="1">
    <source>
        <dbReference type="EMBL" id="KAL3582827.1"/>
    </source>
</evidence>
<reference evidence="1 2" key="1">
    <citation type="journal article" date="2024" name="Plant Biotechnol. J.">
        <title>Genome and CRISPR/Cas9 system of a widespread forest tree (Populus alba) in the world.</title>
        <authorList>
            <person name="Liu Y.J."/>
            <person name="Jiang P.F."/>
            <person name="Han X.M."/>
            <person name="Li X.Y."/>
            <person name="Wang H.M."/>
            <person name="Wang Y.J."/>
            <person name="Wang X.X."/>
            <person name="Zeng Q.Y."/>
        </authorList>
    </citation>
    <scope>NUCLEOTIDE SEQUENCE [LARGE SCALE GENOMIC DNA]</scope>
    <source>
        <strain evidence="2">cv. PAL-ZL1</strain>
    </source>
</reference>
<gene>
    <name evidence="1" type="ORF">D5086_017159</name>
</gene>
<organism evidence="1 2">
    <name type="scientific">Populus alba</name>
    <name type="common">White poplar</name>
    <dbReference type="NCBI Taxonomy" id="43335"/>
    <lineage>
        <taxon>Eukaryota</taxon>
        <taxon>Viridiplantae</taxon>
        <taxon>Streptophyta</taxon>
        <taxon>Embryophyta</taxon>
        <taxon>Tracheophyta</taxon>
        <taxon>Spermatophyta</taxon>
        <taxon>Magnoliopsida</taxon>
        <taxon>eudicotyledons</taxon>
        <taxon>Gunneridae</taxon>
        <taxon>Pentapetalae</taxon>
        <taxon>rosids</taxon>
        <taxon>fabids</taxon>
        <taxon>Malpighiales</taxon>
        <taxon>Salicaceae</taxon>
        <taxon>Saliceae</taxon>
        <taxon>Populus</taxon>
    </lineage>
</organism>
<dbReference type="EMBL" id="RCHU02000008">
    <property type="protein sequence ID" value="KAL3582827.1"/>
    <property type="molecule type" value="Genomic_DNA"/>
</dbReference>
<evidence type="ECO:0000313" key="2">
    <source>
        <dbReference type="Proteomes" id="UP000309997"/>
    </source>
</evidence>
<protein>
    <submittedName>
        <fullName evidence="1">Uncharacterized protein</fullName>
    </submittedName>
</protein>
<keyword evidence="2" id="KW-1185">Reference proteome</keyword>